<dbReference type="InterPro" id="IPR054696">
    <property type="entry name" value="GTP-eEF1A_C"/>
</dbReference>
<dbReference type="CDD" id="cd03705">
    <property type="entry name" value="EF1_alpha_III"/>
    <property type="match status" value="1"/>
</dbReference>
<dbReference type="Gene3D" id="2.40.30.10">
    <property type="entry name" value="Translation factors"/>
    <property type="match status" value="2"/>
</dbReference>
<keyword evidence="6 10" id="KW-0378">Hydrolase</keyword>
<dbReference type="PROSITE" id="PS00301">
    <property type="entry name" value="G_TR_1"/>
    <property type="match status" value="1"/>
</dbReference>
<dbReference type="GO" id="GO:0003746">
    <property type="term" value="F:translation elongation factor activity"/>
    <property type="evidence" value="ECO:0007669"/>
    <property type="project" value="UniProtKB-UniRule"/>
</dbReference>
<feature type="binding site" evidence="10">
    <location>
        <begin position="92"/>
        <end position="96"/>
    </location>
    <ligand>
        <name>GTP</name>
        <dbReference type="ChEBI" id="CHEBI:37565"/>
    </ligand>
</feature>
<keyword evidence="4 10" id="KW-0547">Nucleotide-binding</keyword>
<keyword evidence="13" id="KW-1185">Reference proteome</keyword>
<evidence type="ECO:0000256" key="1">
    <source>
        <dbReference type="ARBA" id="ARBA00004496"/>
    </source>
</evidence>
<dbReference type="NCBIfam" id="TIGR00231">
    <property type="entry name" value="small_GTP"/>
    <property type="match status" value="1"/>
</dbReference>
<evidence type="ECO:0000256" key="9">
    <source>
        <dbReference type="ARBA" id="ARBA00023134"/>
    </source>
</evidence>
<dbReference type="CDD" id="cd03693">
    <property type="entry name" value="EF1_alpha_II"/>
    <property type="match status" value="1"/>
</dbReference>
<dbReference type="RefSeq" id="WP_014737200.1">
    <property type="nucleotide sequence ID" value="NC_017954.1"/>
</dbReference>
<dbReference type="FunCoup" id="I3TDW2">
    <property type="interactions" value="98"/>
</dbReference>
<reference evidence="12 13" key="1">
    <citation type="journal article" date="2012" name="J. Bacteriol.">
        <title>Complete genome sequence of the hyperthermophilic cellulolytic Crenarchaeon 'Thermogladius cellulolyticus' 1633.</title>
        <authorList>
            <person name="Mardanov A.V."/>
            <person name="Kochetkova T.V."/>
            <person name="Beletsky A.V."/>
            <person name="Bonch-Osmolovskaya E.A."/>
            <person name="Ravin N.V."/>
            <person name="Skryabin K.G."/>
        </authorList>
    </citation>
    <scope>NUCLEOTIDE SEQUENCE [LARGE SCALE GENOMIC DNA]</scope>
    <source>
        <strain evidence="13">DSM 22663 / VKM B-2946 / 1633</strain>
    </source>
</reference>
<feature type="binding site" evidence="10">
    <location>
        <begin position="15"/>
        <end position="22"/>
    </location>
    <ligand>
        <name>GTP</name>
        <dbReference type="ChEBI" id="CHEBI:37565"/>
    </ligand>
</feature>
<dbReference type="PRINTS" id="PR00315">
    <property type="entry name" value="ELONGATNFCT"/>
</dbReference>
<dbReference type="GO" id="GO:0000287">
    <property type="term" value="F:magnesium ion binding"/>
    <property type="evidence" value="ECO:0007669"/>
    <property type="project" value="UniProtKB-UniRule"/>
</dbReference>
<dbReference type="InterPro" id="IPR027417">
    <property type="entry name" value="P-loop_NTPase"/>
</dbReference>
<dbReference type="Proteomes" id="UP000005270">
    <property type="component" value="Chromosome"/>
</dbReference>
<dbReference type="InterPro" id="IPR009000">
    <property type="entry name" value="Transl_B-barrel_sf"/>
</dbReference>
<dbReference type="AlphaFoldDB" id="I3TDW2"/>
<dbReference type="InterPro" id="IPR005225">
    <property type="entry name" value="Small_GTP-bd"/>
</dbReference>
<dbReference type="SUPFAM" id="SSF50447">
    <property type="entry name" value="Translation proteins"/>
    <property type="match status" value="1"/>
</dbReference>
<proteinExistence type="inferred from homology"/>
<dbReference type="HAMAP" id="MF_00118_A">
    <property type="entry name" value="EF_Tu_A"/>
    <property type="match status" value="1"/>
</dbReference>
<dbReference type="InterPro" id="IPR009001">
    <property type="entry name" value="Transl_elong_EF1A/Init_IF2_C"/>
</dbReference>
<keyword evidence="8 10" id="KW-0648">Protein biosynthesis</keyword>
<feature type="domain" description="Tr-type G" evidence="11">
    <location>
        <begin position="6"/>
        <end position="229"/>
    </location>
</feature>
<evidence type="ECO:0000313" key="13">
    <source>
        <dbReference type="Proteomes" id="UP000005270"/>
    </source>
</evidence>
<evidence type="ECO:0000256" key="6">
    <source>
        <dbReference type="ARBA" id="ARBA00022801"/>
    </source>
</evidence>
<evidence type="ECO:0000256" key="3">
    <source>
        <dbReference type="ARBA" id="ARBA00022723"/>
    </source>
</evidence>
<name>I3TDW2_THEC1</name>
<dbReference type="PROSITE" id="PS51722">
    <property type="entry name" value="G_TR_2"/>
    <property type="match status" value="1"/>
</dbReference>
<dbReference type="NCBIfam" id="NF008969">
    <property type="entry name" value="PRK12317.1"/>
    <property type="match status" value="1"/>
</dbReference>
<dbReference type="eggNOG" id="arCOG01561">
    <property type="taxonomic scope" value="Archaea"/>
</dbReference>
<evidence type="ECO:0000256" key="7">
    <source>
        <dbReference type="ARBA" id="ARBA00022842"/>
    </source>
</evidence>
<evidence type="ECO:0000256" key="4">
    <source>
        <dbReference type="ARBA" id="ARBA00022741"/>
    </source>
</evidence>
<dbReference type="NCBIfam" id="TIGR00483">
    <property type="entry name" value="EF-1_alpha"/>
    <property type="match status" value="1"/>
</dbReference>
<dbReference type="InterPro" id="IPR050100">
    <property type="entry name" value="TRAFAC_GTPase_members"/>
</dbReference>
<feature type="binding site" evidence="10">
    <location>
        <position position="22"/>
    </location>
    <ligand>
        <name>Mg(2+)</name>
        <dbReference type="ChEBI" id="CHEBI:18420"/>
    </ligand>
</feature>
<sequence length="438" mass="48675">MSASQKPHLNLVIIGHVDHGKSTLVGHILYRLGYFDQKTIQAIEEEAKKIGKESFKFAWLMDRMKEERERGVTIALSYMKFETKKYFFTIIDAPGHRDFVKNMITGASQADAAILVVSARKGEFEAGMSPEGQTREHAILAKTMGIDQLIVAVNKMDATEPPYSKERFLQIKETVSKFLKGLGYNPDKVPFVPVSAWTGENLIERSPNMPWYDGPTLAEVLDTLQPPPKPLDKPLRIPIQDVYNISGVGVVPVGRVETGVLKVGDKVVFMPAGVVGEVRSIETHHMRIDKAEPGDNIGFNVRGVEKKDIRRGDVAGHLENPPSVVEEFTARVFVIWHPTAIAVGYTPVIHVHTASVASRITEIVGKLDPRTGQIVEKNPQFIKQGDNAIVKFKPIKPLVIEKYSDFPPLGRFAMRDMGKTIGIGIVTEIKLAEVKIKK</sequence>
<dbReference type="Pfam" id="PF22594">
    <property type="entry name" value="GTP-eEF1A_C"/>
    <property type="match status" value="1"/>
</dbReference>
<accession>I3TDW2</accession>
<evidence type="ECO:0000259" key="11">
    <source>
        <dbReference type="PROSITE" id="PS51722"/>
    </source>
</evidence>
<dbReference type="GO" id="GO:0003924">
    <property type="term" value="F:GTPase activity"/>
    <property type="evidence" value="ECO:0007669"/>
    <property type="project" value="UniProtKB-UniRule"/>
</dbReference>
<keyword evidence="3 10" id="KW-0479">Metal-binding</keyword>
<keyword evidence="7 10" id="KW-0460">Magnesium</keyword>
<dbReference type="GeneID" id="13012826"/>
<evidence type="ECO:0000256" key="10">
    <source>
        <dbReference type="HAMAP-Rule" id="MF_00118"/>
    </source>
</evidence>
<dbReference type="InParanoid" id="I3TDW2"/>
<dbReference type="GO" id="GO:0005525">
    <property type="term" value="F:GTP binding"/>
    <property type="evidence" value="ECO:0007669"/>
    <property type="project" value="UniProtKB-UniRule"/>
</dbReference>
<dbReference type="PANTHER" id="PTHR23115">
    <property type="entry name" value="TRANSLATION FACTOR"/>
    <property type="match status" value="1"/>
</dbReference>
<comment type="function">
    <text evidence="10">GTP hydrolase that promotes the GTP-dependent binding of aminoacyl-tRNA to the A-site of ribosomes during protein biosynthesis.</text>
</comment>
<dbReference type="InterPro" id="IPR004161">
    <property type="entry name" value="EFTu-like_2"/>
</dbReference>
<dbReference type="EC" id="3.6.5.3" evidence="10"/>
<dbReference type="CDD" id="cd01883">
    <property type="entry name" value="EF1_alpha"/>
    <property type="match status" value="1"/>
</dbReference>
<dbReference type="InterPro" id="IPR004539">
    <property type="entry name" value="Transl_elong_EF1A_euk/arc"/>
</dbReference>
<evidence type="ECO:0000313" key="12">
    <source>
        <dbReference type="EMBL" id="AFK50950.1"/>
    </source>
</evidence>
<protein>
    <recommendedName>
        <fullName evidence="10">Elongation factor 1-alpha</fullName>
        <shortName evidence="10">EF-1-alpha</shortName>
        <ecNumber evidence="10">3.6.5.3</ecNumber>
    </recommendedName>
    <alternativeName>
        <fullName evidence="10">Elongation factor Tu</fullName>
        <shortName evidence="10">EF-Tu</shortName>
    </alternativeName>
</protein>
<evidence type="ECO:0000256" key="5">
    <source>
        <dbReference type="ARBA" id="ARBA00022768"/>
    </source>
</evidence>
<dbReference type="HOGENOM" id="CLU_007265_3_5_2"/>
<gene>
    <name evidence="10" type="primary">tuf</name>
    <name evidence="12" type="ordered locus">TCELL_0525</name>
</gene>
<keyword evidence="5 10" id="KW-0251">Elongation factor</keyword>
<dbReference type="FunFam" id="2.40.30.10:FF:000003">
    <property type="entry name" value="Elongation factor 1-alpha"/>
    <property type="match status" value="1"/>
</dbReference>
<dbReference type="EMBL" id="CP003531">
    <property type="protein sequence ID" value="AFK50950.1"/>
    <property type="molecule type" value="Genomic_DNA"/>
</dbReference>
<organism evidence="12 13">
    <name type="scientific">Thermogladius calderae (strain DSM 22663 / VKM B-2946 / 1633)</name>
    <dbReference type="NCBI Taxonomy" id="1184251"/>
    <lineage>
        <taxon>Archaea</taxon>
        <taxon>Thermoproteota</taxon>
        <taxon>Thermoprotei</taxon>
        <taxon>Desulfurococcales</taxon>
        <taxon>Desulfurococcaceae</taxon>
        <taxon>Thermogladius</taxon>
    </lineage>
</organism>
<dbReference type="STRING" id="1184251.TCELL_0525"/>
<dbReference type="Gene3D" id="3.40.50.300">
    <property type="entry name" value="P-loop containing nucleotide triphosphate hydrolases"/>
    <property type="match status" value="1"/>
</dbReference>
<evidence type="ECO:0000256" key="8">
    <source>
        <dbReference type="ARBA" id="ARBA00022917"/>
    </source>
</evidence>
<dbReference type="FunFam" id="3.40.50.300:FF:000255">
    <property type="entry name" value="Elongation factor 1-alpha"/>
    <property type="match status" value="1"/>
</dbReference>
<comment type="subcellular location">
    <subcellularLocation>
        <location evidence="1 10">Cytoplasm</location>
    </subcellularLocation>
</comment>
<dbReference type="Pfam" id="PF03144">
    <property type="entry name" value="GTP_EFTU_D2"/>
    <property type="match status" value="1"/>
</dbReference>
<dbReference type="SUPFAM" id="SSF52540">
    <property type="entry name" value="P-loop containing nucleoside triphosphate hydrolases"/>
    <property type="match status" value="1"/>
</dbReference>
<comment type="catalytic activity">
    <reaction evidence="10">
        <text>GTP + H2O = GDP + phosphate + H(+)</text>
        <dbReference type="Rhea" id="RHEA:19669"/>
        <dbReference type="ChEBI" id="CHEBI:15377"/>
        <dbReference type="ChEBI" id="CHEBI:15378"/>
        <dbReference type="ChEBI" id="CHEBI:37565"/>
        <dbReference type="ChEBI" id="CHEBI:43474"/>
        <dbReference type="ChEBI" id="CHEBI:58189"/>
        <dbReference type="EC" id="3.6.5.3"/>
    </reaction>
</comment>
<dbReference type="FunFam" id="2.40.30.10:FF:000005">
    <property type="entry name" value="Elongation factor 1-alpha"/>
    <property type="match status" value="1"/>
</dbReference>
<keyword evidence="9 10" id="KW-0342">GTP-binding</keyword>
<dbReference type="InterPro" id="IPR000795">
    <property type="entry name" value="T_Tr_GTP-bd_dom"/>
</dbReference>
<dbReference type="SUPFAM" id="SSF50465">
    <property type="entry name" value="EF-Tu/eEF-1alpha/eIF2-gamma C-terminal domain"/>
    <property type="match status" value="1"/>
</dbReference>
<comment type="similarity">
    <text evidence="10">Belongs to the TRAFAC class translation factor GTPase superfamily. Classic translation factor GTPase family. EF-Tu/EF-1A subfamily.</text>
</comment>
<dbReference type="GO" id="GO:0005737">
    <property type="term" value="C:cytoplasm"/>
    <property type="evidence" value="ECO:0007669"/>
    <property type="project" value="UniProtKB-SubCell"/>
</dbReference>
<dbReference type="KEGG" id="thg:TCELL_0525"/>
<evidence type="ECO:0000256" key="2">
    <source>
        <dbReference type="ARBA" id="ARBA00022490"/>
    </source>
</evidence>
<dbReference type="OrthoDB" id="371718at2157"/>
<dbReference type="InterPro" id="IPR031157">
    <property type="entry name" value="G_TR_CS"/>
</dbReference>
<keyword evidence="2 10" id="KW-0963">Cytoplasm</keyword>
<dbReference type="Pfam" id="PF00009">
    <property type="entry name" value="GTP_EFTU"/>
    <property type="match status" value="1"/>
</dbReference>
<feature type="binding site" evidence="10">
    <location>
        <begin position="154"/>
        <end position="157"/>
    </location>
    <ligand>
        <name>GTP</name>
        <dbReference type="ChEBI" id="CHEBI:37565"/>
    </ligand>
</feature>